<evidence type="ECO:0000256" key="2">
    <source>
        <dbReference type="ARBA" id="ARBA00007474"/>
    </source>
</evidence>
<dbReference type="RefSeq" id="XP_029109109.1">
    <property type="nucleotide sequence ID" value="XM_029253276.1"/>
</dbReference>
<organism evidence="11 12">
    <name type="scientific">Scleropages formosus</name>
    <name type="common">Asian bonytongue</name>
    <name type="synonym">Osteoglossum formosum</name>
    <dbReference type="NCBI Taxonomy" id="113540"/>
    <lineage>
        <taxon>Eukaryota</taxon>
        <taxon>Metazoa</taxon>
        <taxon>Chordata</taxon>
        <taxon>Craniata</taxon>
        <taxon>Vertebrata</taxon>
        <taxon>Euteleostomi</taxon>
        <taxon>Actinopterygii</taxon>
        <taxon>Neopterygii</taxon>
        <taxon>Teleostei</taxon>
        <taxon>Osteoglossocephala</taxon>
        <taxon>Osteoglossomorpha</taxon>
        <taxon>Osteoglossiformes</taxon>
        <taxon>Osteoglossidae</taxon>
        <taxon>Scleropages</taxon>
    </lineage>
</organism>
<dbReference type="GeneTree" id="ENSGT00530000063675"/>
<keyword evidence="12" id="KW-1185">Reference proteome</keyword>
<keyword evidence="4" id="KW-0812">Transmembrane</keyword>
<dbReference type="KEGG" id="sfm:108931148"/>
<dbReference type="InterPro" id="IPR026139">
    <property type="entry name" value="GOLM1/CASC4"/>
</dbReference>
<keyword evidence="8" id="KW-0472">Membrane</keyword>
<evidence type="ECO:0000256" key="4">
    <source>
        <dbReference type="ARBA" id="ARBA00022692"/>
    </source>
</evidence>
<feature type="coiled-coil region" evidence="10">
    <location>
        <begin position="32"/>
        <end position="192"/>
    </location>
</feature>
<name>A0A8C9VE46_SCLFO</name>
<evidence type="ECO:0000313" key="12">
    <source>
        <dbReference type="Proteomes" id="UP000694397"/>
    </source>
</evidence>
<evidence type="ECO:0000313" key="11">
    <source>
        <dbReference type="Ensembl" id="ENSSFOP00015048173.1"/>
    </source>
</evidence>
<dbReference type="GeneID" id="108931148"/>
<evidence type="ECO:0000256" key="3">
    <source>
        <dbReference type="ARBA" id="ARBA00016211"/>
    </source>
</evidence>
<accession>A0A8C9VE46</accession>
<reference evidence="11 12" key="1">
    <citation type="submission" date="2019-04" db="EMBL/GenBank/DDBJ databases">
        <authorList>
            <consortium name="Wellcome Sanger Institute Data Sharing"/>
        </authorList>
    </citation>
    <scope>NUCLEOTIDE SEQUENCE [LARGE SCALE GENOMIC DNA]</scope>
</reference>
<evidence type="ECO:0000256" key="6">
    <source>
        <dbReference type="ARBA" id="ARBA00022989"/>
    </source>
</evidence>
<comment type="subcellular location">
    <subcellularLocation>
        <location evidence="1">Membrane</location>
        <topology evidence="1">Single-pass type II membrane protein</topology>
    </subcellularLocation>
</comment>
<protein>
    <recommendedName>
        <fullName evidence="3">Protein GOLM2</fullName>
    </recommendedName>
    <alternativeName>
        <fullName evidence="9">Golgi membrane protein 2</fullName>
    </alternativeName>
</protein>
<dbReference type="OrthoDB" id="10072022at2759"/>
<reference evidence="11" key="3">
    <citation type="submission" date="2025-09" db="UniProtKB">
        <authorList>
            <consortium name="Ensembl"/>
        </authorList>
    </citation>
    <scope>IDENTIFICATION</scope>
</reference>
<dbReference type="RefSeq" id="XP_029109108.1">
    <property type="nucleotide sequence ID" value="XM_029253275.1"/>
</dbReference>
<evidence type="ECO:0000256" key="10">
    <source>
        <dbReference type="SAM" id="Coils"/>
    </source>
</evidence>
<dbReference type="AlphaFoldDB" id="A0A8C9VE46"/>
<comment type="similarity">
    <text evidence="2">Belongs to the GOLM family.</text>
</comment>
<dbReference type="Proteomes" id="UP000694397">
    <property type="component" value="Chromosome 7"/>
</dbReference>
<reference evidence="11" key="2">
    <citation type="submission" date="2025-08" db="UniProtKB">
        <authorList>
            <consortium name="Ensembl"/>
        </authorList>
    </citation>
    <scope>IDENTIFICATION</scope>
</reference>
<dbReference type="Gene3D" id="1.10.287.1490">
    <property type="match status" value="1"/>
</dbReference>
<dbReference type="PANTHER" id="PTHR15896">
    <property type="entry name" value="GOLGI PHOSPHOPROTEIN 2/GP73-RELATED"/>
    <property type="match status" value="1"/>
</dbReference>
<evidence type="ECO:0000256" key="1">
    <source>
        <dbReference type="ARBA" id="ARBA00004606"/>
    </source>
</evidence>
<keyword evidence="5" id="KW-0735">Signal-anchor</keyword>
<dbReference type="PRINTS" id="PR02084">
    <property type="entry name" value="GOLM1CASC4"/>
</dbReference>
<keyword evidence="6" id="KW-1133">Transmembrane helix</keyword>
<dbReference type="PANTHER" id="PTHR15896:SF7">
    <property type="entry name" value="PROTEIN GOLM2"/>
    <property type="match status" value="1"/>
</dbReference>
<proteinExistence type="inferred from homology"/>
<sequence length="421" mass="47354">MLGFNGGRRGLRFPPFVALALAALVLFLSFNCWDLSRKRARLLDELAEAQAQARRTDSARGRLEKRNAELVAQVDTQRKEADKRQSDYEGVRENVRALEAQNKKCADEKMKIQSESQAHISEIQRLKEQLKELRDEFMKQESQLHEMKKNTTLQKKLEYESSQCKQQIIQLQQVHMEQKKSLEEELVKLKKQNLLDNQGVAAVGGHPEDARNQQNVPNVKESDRLVRDTGMLGIEDNGVGKLEDVQFALKKPAITQMQFQGHGAVMVQKPGADVPGHGIDLPRDPLSAQKGKGILHPTVDTKLEKGAGNGGDHEGQLLQQHQLVLDNKPILGIKKDAYVEQQEEEHGQIKAPDSVKTGGMEVKHEGHQPALKPIQVLAKPMEKDVNKNLHPAEFPQHGQNEDQKAMKNGAEMKRHQAMDML</sequence>
<evidence type="ECO:0000256" key="9">
    <source>
        <dbReference type="ARBA" id="ARBA00030486"/>
    </source>
</evidence>
<keyword evidence="7 10" id="KW-0175">Coiled coil</keyword>
<evidence type="ECO:0000256" key="7">
    <source>
        <dbReference type="ARBA" id="ARBA00023054"/>
    </source>
</evidence>
<evidence type="ECO:0000256" key="8">
    <source>
        <dbReference type="ARBA" id="ARBA00023136"/>
    </source>
</evidence>
<gene>
    <name evidence="11" type="primary">LOC108931148</name>
</gene>
<evidence type="ECO:0000256" key="5">
    <source>
        <dbReference type="ARBA" id="ARBA00022968"/>
    </source>
</evidence>
<dbReference type="GO" id="GO:0016020">
    <property type="term" value="C:membrane"/>
    <property type="evidence" value="ECO:0007669"/>
    <property type="project" value="UniProtKB-SubCell"/>
</dbReference>
<dbReference type="Ensembl" id="ENSSFOT00015058984.1">
    <property type="protein sequence ID" value="ENSSFOP00015048173.1"/>
    <property type="gene ID" value="ENSSFOG00015030588.1"/>
</dbReference>